<feature type="transmembrane region" description="Helical" evidence="1">
    <location>
        <begin position="7"/>
        <end position="25"/>
    </location>
</feature>
<evidence type="ECO:0008006" key="4">
    <source>
        <dbReference type="Google" id="ProtNLM"/>
    </source>
</evidence>
<evidence type="ECO:0000256" key="1">
    <source>
        <dbReference type="SAM" id="Phobius"/>
    </source>
</evidence>
<reference evidence="2 3" key="1">
    <citation type="submission" date="2018-03" db="EMBL/GenBank/DDBJ databases">
        <title>Mesoflavibacter sp. HG37 and Mesoflavibacter sp. HG96 sp.nov., two marine bacteria isolated from seawater of Western Pacific Ocean.</title>
        <authorList>
            <person name="Cheng H."/>
            <person name="Wu Y.-H."/>
            <person name="Guo L.-L."/>
            <person name="Xu X.-W."/>
        </authorList>
    </citation>
    <scope>NUCLEOTIDE SEQUENCE [LARGE SCALE GENOMIC DNA]</scope>
    <source>
        <strain evidence="2 3">KCTC 42117</strain>
    </source>
</reference>
<keyword evidence="1" id="KW-0472">Membrane</keyword>
<keyword evidence="1" id="KW-1133">Transmembrane helix</keyword>
<accession>A0A2T1NGQ7</accession>
<organism evidence="2 3">
    <name type="scientific">Mesoflavibacter zeaxanthinifaciens subsp. sabulilitoris</name>
    <dbReference type="NCBI Taxonomy" id="1520893"/>
    <lineage>
        <taxon>Bacteria</taxon>
        <taxon>Pseudomonadati</taxon>
        <taxon>Bacteroidota</taxon>
        <taxon>Flavobacteriia</taxon>
        <taxon>Flavobacteriales</taxon>
        <taxon>Flavobacteriaceae</taxon>
        <taxon>Mesoflavibacter</taxon>
    </lineage>
</organism>
<comment type="caution">
    <text evidence="2">The sequence shown here is derived from an EMBL/GenBank/DDBJ whole genome shotgun (WGS) entry which is preliminary data.</text>
</comment>
<name>A0A2T1NGQ7_9FLAO</name>
<sequence length="126" mass="14405">MKFIHRLGYYLGGFAIGLVLLAFFLNGSKTSCQYDYGPESRVLKDINNKVLKYSEDSQILLQNKEIDTTTIKNILKEGDVVFSKSEPRKEPCGIYHIEKEKDNKTIILTVKNCKKTVTLQSIKIKD</sequence>
<dbReference type="AlphaFoldDB" id="A0A2T1NGQ7"/>
<evidence type="ECO:0000313" key="2">
    <source>
        <dbReference type="EMBL" id="PSG92015.1"/>
    </source>
</evidence>
<dbReference type="EMBL" id="PXOT01000020">
    <property type="protein sequence ID" value="PSG92015.1"/>
    <property type="molecule type" value="Genomic_DNA"/>
</dbReference>
<keyword evidence="3" id="KW-1185">Reference proteome</keyword>
<dbReference type="OrthoDB" id="1466970at2"/>
<keyword evidence="1" id="KW-0812">Transmembrane</keyword>
<evidence type="ECO:0000313" key="3">
    <source>
        <dbReference type="Proteomes" id="UP000238430"/>
    </source>
</evidence>
<protein>
    <recommendedName>
        <fullName evidence="4">DUF4258 domain-containing protein</fullName>
    </recommendedName>
</protein>
<dbReference type="Proteomes" id="UP000238430">
    <property type="component" value="Unassembled WGS sequence"/>
</dbReference>
<gene>
    <name evidence="2" type="ORF">C7H61_05405</name>
</gene>
<proteinExistence type="predicted"/>
<dbReference type="RefSeq" id="WP_106677821.1">
    <property type="nucleotide sequence ID" value="NZ_JACHWV010000001.1"/>
</dbReference>